<keyword evidence="1" id="KW-0812">Transmembrane</keyword>
<name>A0A926P3B9_9HYPH</name>
<gene>
    <name evidence="2" type="ORF">HK439_09095</name>
</gene>
<dbReference type="RefSeq" id="WP_190291092.1">
    <property type="nucleotide sequence ID" value="NZ_JABFCZ010000009.1"/>
</dbReference>
<feature type="transmembrane region" description="Helical" evidence="1">
    <location>
        <begin position="243"/>
        <end position="263"/>
    </location>
</feature>
<evidence type="ECO:0000313" key="3">
    <source>
        <dbReference type="Proteomes" id="UP000598467"/>
    </source>
</evidence>
<evidence type="ECO:0000313" key="2">
    <source>
        <dbReference type="EMBL" id="MBD1546416.1"/>
    </source>
</evidence>
<accession>A0A926P3B9</accession>
<protein>
    <submittedName>
        <fullName evidence="2">DUF2182 domain-containing protein</fullName>
    </submittedName>
</protein>
<dbReference type="AlphaFoldDB" id="A0A926P3B9"/>
<dbReference type="InterPro" id="IPR018688">
    <property type="entry name" value="PpoB2-like"/>
</dbReference>
<feature type="transmembrane region" description="Helical" evidence="1">
    <location>
        <begin position="198"/>
        <end position="231"/>
    </location>
</feature>
<dbReference type="Pfam" id="PF09948">
    <property type="entry name" value="PpoB2"/>
    <property type="match status" value="1"/>
</dbReference>
<dbReference type="Proteomes" id="UP000598467">
    <property type="component" value="Unassembled WGS sequence"/>
</dbReference>
<keyword evidence="1" id="KW-0472">Membrane</keyword>
<sequence length="267" mass="27561">MGLSAGLISSRELGRQLVWGFFFASILAAWGLLFAMQPGLDLPAGWQDLGPDYLASLCRGNAGTAGYMPVLAMWALMALAMMAPTTVPALKTYTDLGHAGAASASGLAALIAGYLAVWLGFSAAGAAAQVLLSGFGLIDPLGRSTATFLNAALLATAGAYQFSRLKQACLNSCQSPMMFFMAHWRPGAAGAFRMGLKLGAVCLGCCWALMLLAFVAGTMNLAFMGLAMALMTMEKMPVIGRTLTVPVGIALLAGAAATIFIALTTTN</sequence>
<evidence type="ECO:0000256" key="1">
    <source>
        <dbReference type="SAM" id="Phobius"/>
    </source>
</evidence>
<feature type="transmembrane region" description="Helical" evidence="1">
    <location>
        <begin position="71"/>
        <end position="90"/>
    </location>
</feature>
<organism evidence="2 3">
    <name type="scientific">Roseibium aggregatum</name>
    <dbReference type="NCBI Taxonomy" id="187304"/>
    <lineage>
        <taxon>Bacteria</taxon>
        <taxon>Pseudomonadati</taxon>
        <taxon>Pseudomonadota</taxon>
        <taxon>Alphaproteobacteria</taxon>
        <taxon>Hyphomicrobiales</taxon>
        <taxon>Stappiaceae</taxon>
        <taxon>Roseibium</taxon>
    </lineage>
</organism>
<reference evidence="2" key="1">
    <citation type="submission" date="2020-05" db="EMBL/GenBank/DDBJ databases">
        <title>Identification of trans-AT polyketide cluster in two marine bacteria, producers of a novel glutaramide-containing polyketide sesbanimide D and analogs.</title>
        <authorList>
            <person name="Kacar D."/>
            <person name="Rodriguez P."/>
            <person name="Canedo L."/>
            <person name="Gonzalez E."/>
            <person name="Galan B."/>
            <person name="De La Calle F."/>
            <person name="Garcia J.L."/>
        </authorList>
    </citation>
    <scope>NUCLEOTIDE SEQUENCE</scope>
    <source>
        <strain evidence="2">PHM038</strain>
    </source>
</reference>
<feature type="transmembrane region" description="Helical" evidence="1">
    <location>
        <begin position="141"/>
        <end position="160"/>
    </location>
</feature>
<feature type="transmembrane region" description="Helical" evidence="1">
    <location>
        <begin position="102"/>
        <end position="121"/>
    </location>
</feature>
<comment type="caution">
    <text evidence="2">The sequence shown here is derived from an EMBL/GenBank/DDBJ whole genome shotgun (WGS) entry which is preliminary data.</text>
</comment>
<proteinExistence type="predicted"/>
<dbReference type="EMBL" id="JABFCZ010000009">
    <property type="protein sequence ID" value="MBD1546416.1"/>
    <property type="molecule type" value="Genomic_DNA"/>
</dbReference>
<feature type="transmembrane region" description="Helical" evidence="1">
    <location>
        <begin position="17"/>
        <end position="36"/>
    </location>
</feature>
<keyword evidence="1" id="KW-1133">Transmembrane helix</keyword>